<keyword evidence="1" id="KW-0812">Transmembrane</keyword>
<feature type="transmembrane region" description="Helical" evidence="1">
    <location>
        <begin position="78"/>
        <end position="97"/>
    </location>
</feature>
<evidence type="ECO:0000256" key="1">
    <source>
        <dbReference type="SAM" id="Phobius"/>
    </source>
</evidence>
<keyword evidence="1" id="KW-0472">Membrane</keyword>
<sequence length="99" mass="11925">FGFRLLYKDELEALLQMREINDEPTEHDSSEHHYSVKKKGHISNIHRSSVFENPQQQVCSRKYRYIPLLLAMKSFSKYNIFVFSFFLPFPFCCLFCFPY</sequence>
<organism evidence="2">
    <name type="scientific">Spongospora subterranea</name>
    <dbReference type="NCBI Taxonomy" id="70186"/>
    <lineage>
        <taxon>Eukaryota</taxon>
        <taxon>Sar</taxon>
        <taxon>Rhizaria</taxon>
        <taxon>Endomyxa</taxon>
        <taxon>Phytomyxea</taxon>
        <taxon>Plasmodiophorida</taxon>
        <taxon>Plasmodiophoridae</taxon>
        <taxon>Spongospora</taxon>
    </lineage>
</organism>
<dbReference type="EMBL" id="HACM01001710">
    <property type="protein sequence ID" value="CRZ02152.1"/>
    <property type="molecule type" value="Transcribed_RNA"/>
</dbReference>
<evidence type="ECO:0000313" key="2">
    <source>
        <dbReference type="EMBL" id="CRZ02152.1"/>
    </source>
</evidence>
<proteinExistence type="predicted"/>
<keyword evidence="1" id="KW-1133">Transmembrane helix</keyword>
<accession>A0A0H5QKJ5</accession>
<reference evidence="2" key="1">
    <citation type="submission" date="2015-04" db="EMBL/GenBank/DDBJ databases">
        <title>The genome sequence of the plant pathogenic Rhizarian Plasmodiophora brassicae reveals insights in its biotrophic life cycle and the origin of chitin synthesis.</title>
        <authorList>
            <person name="Schwelm A."/>
            <person name="Fogelqvist J."/>
            <person name="Knaust A."/>
            <person name="Julke S."/>
            <person name="Lilja T."/>
            <person name="Dhandapani V."/>
            <person name="Bonilla-Rosso G."/>
            <person name="Karlsson M."/>
            <person name="Shevchenko A."/>
            <person name="Choi S.R."/>
            <person name="Kim H.G."/>
            <person name="Park J.Y."/>
            <person name="Lim Y.P."/>
            <person name="Ludwig-Muller J."/>
            <person name="Dixelius C."/>
        </authorList>
    </citation>
    <scope>NUCLEOTIDE SEQUENCE</scope>
    <source>
        <tissue evidence="2">Potato root galls</tissue>
    </source>
</reference>
<feature type="non-terminal residue" evidence="2">
    <location>
        <position position="1"/>
    </location>
</feature>
<name>A0A0H5QKJ5_9EUKA</name>
<dbReference type="AlphaFoldDB" id="A0A0H5QKJ5"/>
<protein>
    <submittedName>
        <fullName evidence="2">Uncharacterized protein</fullName>
    </submittedName>
</protein>